<reference evidence="3 4" key="1">
    <citation type="submission" date="2016-10" db="EMBL/GenBank/DDBJ databases">
        <authorList>
            <person name="Varghese N."/>
            <person name="Submissions S."/>
        </authorList>
    </citation>
    <scope>NUCLEOTIDE SEQUENCE</scope>
    <source>
        <strain evidence="3">BP1-145</strain>
        <strain evidence="4">BP1-148</strain>
    </source>
</reference>
<proteinExistence type="predicted"/>
<dbReference type="EMBL" id="FNIW01000020">
    <property type="protein sequence ID" value="SDO44114.1"/>
    <property type="molecule type" value="Genomic_DNA"/>
</dbReference>
<dbReference type="STRING" id="645274.SAMN04487901_101117"/>
<evidence type="ECO:0000256" key="1">
    <source>
        <dbReference type="SAM" id="SignalP"/>
    </source>
</evidence>
<feature type="signal peptide" evidence="1">
    <location>
        <begin position="1"/>
        <end position="20"/>
    </location>
</feature>
<gene>
    <name evidence="3" type="ORF">SAMN04487900_12022</name>
    <name evidence="2" type="ORF">SAMN04487901_101117</name>
</gene>
<keyword evidence="1" id="KW-0732">Signal</keyword>
<feature type="chain" id="PRO_5041081405" description="Major fimbrial subunit protein N-terminal domain-containing protein" evidence="1">
    <location>
        <begin position="21"/>
        <end position="378"/>
    </location>
</feature>
<protein>
    <recommendedName>
        <fullName evidence="6">Major fimbrial subunit protein N-terminal domain-containing protein</fullName>
    </recommendedName>
</protein>
<evidence type="ECO:0000313" key="4">
    <source>
        <dbReference type="Proteomes" id="UP000198779"/>
    </source>
</evidence>
<evidence type="ECO:0000313" key="3">
    <source>
        <dbReference type="EMBL" id="SDO44114.1"/>
    </source>
</evidence>
<accession>A0A1G7RVX4</accession>
<dbReference type="PROSITE" id="PS51257">
    <property type="entry name" value="PROKAR_LIPOPROTEIN"/>
    <property type="match status" value="1"/>
</dbReference>
<dbReference type="Proteomes" id="UP000198779">
    <property type="component" value="Unassembled WGS sequence"/>
</dbReference>
<sequence>MMRYLVLILTLVLAASCGHDSETTSSLKDAGVLNIYVYPADDPMVTRGDEGLISAKVLENAVKSLKIWVFRHAGGAATDLPLHYLAPAKPVLQGSRAKLFQIALTEEQVKAITGDGNQVDVYVLTNDESIGLGTLNGSSKRSEVRDAVIASGYFGTTSLTTDISAAGLPMAGCAENISVQGSYPVLSLPVVKLTRCVSKIRFVMAQNKDVDAQFSITSIQLHGNQFPETEHVFNTTANPYYISDGYVTDPVSITPPAVVAKTERIFDLVYKSQQIQDYEDILDKFVADGEVSQLGPYYFRESDKRLSGTIGYRIEENNQVYDKTVNFQMNEVPGNYNFSRNHSWIVYVYYLGGEELRMLQVYIRSWEEAERERDLFNW</sequence>
<dbReference type="OrthoDB" id="1071820at2"/>
<dbReference type="AlphaFoldDB" id="A0A1H0JKH0"/>
<organism evidence="3 5">
    <name type="scientific">Prevotella communis</name>
    <dbReference type="NCBI Taxonomy" id="2913614"/>
    <lineage>
        <taxon>Bacteria</taxon>
        <taxon>Pseudomonadati</taxon>
        <taxon>Bacteroidota</taxon>
        <taxon>Bacteroidia</taxon>
        <taxon>Bacteroidales</taxon>
        <taxon>Prevotellaceae</taxon>
        <taxon>Prevotella</taxon>
    </lineage>
</organism>
<accession>A0A1H0JKH0</accession>
<dbReference type="RefSeq" id="WP_091813553.1">
    <property type="nucleotide sequence ID" value="NZ_FNCQ01000001.1"/>
</dbReference>
<name>A0A1H0JKH0_9BACT</name>
<evidence type="ECO:0000313" key="5">
    <source>
        <dbReference type="Proteomes" id="UP000199134"/>
    </source>
</evidence>
<dbReference type="Proteomes" id="UP000199134">
    <property type="component" value="Unassembled WGS sequence"/>
</dbReference>
<keyword evidence="4" id="KW-1185">Reference proteome</keyword>
<dbReference type="EMBL" id="FNCQ01000001">
    <property type="protein sequence ID" value="SDG14955.1"/>
    <property type="molecule type" value="Genomic_DNA"/>
</dbReference>
<evidence type="ECO:0008006" key="6">
    <source>
        <dbReference type="Google" id="ProtNLM"/>
    </source>
</evidence>
<evidence type="ECO:0000313" key="2">
    <source>
        <dbReference type="EMBL" id="SDG14955.1"/>
    </source>
</evidence>
<reference evidence="2 5" key="2">
    <citation type="submission" date="2016-10" db="EMBL/GenBank/DDBJ databases">
        <authorList>
            <person name="de Groot N.N."/>
        </authorList>
    </citation>
    <scope>NUCLEOTIDE SEQUENCE [LARGE SCALE GENOMIC DNA]</scope>
    <source>
        <strain evidence="5">BP1-145</strain>
        <strain evidence="2">BP1-148</strain>
    </source>
</reference>